<keyword evidence="3" id="KW-1185">Reference proteome</keyword>
<dbReference type="AlphaFoldDB" id="A0AA36BVL5"/>
<dbReference type="Proteomes" id="UP001162480">
    <property type="component" value="Chromosome 26"/>
</dbReference>
<sequence length="210" mass="23331">MHSTKVQEELDIGIAFPNAVMAKNAIPQTMVTADSAVKVHQHKFVMHGKCQVVERSTLCHLQIGDDADRTFSKQLLGVGNGTSVGEKDGWVSLPSGHMVSDLMELMNKMFPNLKNQFTDHKWLKTYAILAPKNVALDDLNFKLLEQLPGESHIYNFIDTVLKMDEAVNYPVEFLNSLTPPGLPPHNLHLKIGAPVKLLRNLDPPKLCKGT</sequence>
<reference evidence="2" key="1">
    <citation type="submission" date="2023-08" db="EMBL/GenBank/DDBJ databases">
        <authorList>
            <person name="Alioto T."/>
            <person name="Alioto T."/>
            <person name="Gomez Garrido J."/>
        </authorList>
    </citation>
    <scope>NUCLEOTIDE SEQUENCE</scope>
</reference>
<dbReference type="EMBL" id="OX597839">
    <property type="protein sequence ID" value="CAI9741159.1"/>
    <property type="molecule type" value="Genomic_DNA"/>
</dbReference>
<gene>
    <name evidence="2" type="ORF">OCTVUL_1B016582</name>
</gene>
<accession>A0AA36BVL5</accession>
<organism evidence="2 3">
    <name type="scientific">Octopus vulgaris</name>
    <name type="common">Common octopus</name>
    <dbReference type="NCBI Taxonomy" id="6645"/>
    <lineage>
        <taxon>Eukaryota</taxon>
        <taxon>Metazoa</taxon>
        <taxon>Spiralia</taxon>
        <taxon>Lophotrochozoa</taxon>
        <taxon>Mollusca</taxon>
        <taxon>Cephalopoda</taxon>
        <taxon>Coleoidea</taxon>
        <taxon>Octopodiformes</taxon>
        <taxon>Octopoda</taxon>
        <taxon>Incirrata</taxon>
        <taxon>Octopodidae</taxon>
        <taxon>Octopus</taxon>
    </lineage>
</organism>
<dbReference type="PANTHER" id="PTHR10492:SF57">
    <property type="entry name" value="ATP-DEPENDENT DNA HELICASE"/>
    <property type="match status" value="1"/>
</dbReference>
<evidence type="ECO:0000313" key="2">
    <source>
        <dbReference type="EMBL" id="CAI9741159.1"/>
    </source>
</evidence>
<feature type="domain" description="DNA helicase Pif1-like 2B" evidence="1">
    <location>
        <begin position="172"/>
        <end position="210"/>
    </location>
</feature>
<evidence type="ECO:0000313" key="3">
    <source>
        <dbReference type="Proteomes" id="UP001162480"/>
    </source>
</evidence>
<dbReference type="Pfam" id="PF21530">
    <property type="entry name" value="Pif1_2B_dom"/>
    <property type="match status" value="1"/>
</dbReference>
<evidence type="ECO:0000259" key="1">
    <source>
        <dbReference type="Pfam" id="PF21530"/>
    </source>
</evidence>
<proteinExistence type="predicted"/>
<dbReference type="PANTHER" id="PTHR10492">
    <property type="match status" value="1"/>
</dbReference>
<protein>
    <submittedName>
        <fullName evidence="2">ATP-dependent DNA helicase PIF1-like</fullName>
    </submittedName>
</protein>
<dbReference type="InterPro" id="IPR049163">
    <property type="entry name" value="Pif1-like_2B_dom"/>
</dbReference>
<name>A0AA36BVL5_OCTVU</name>
<dbReference type="GO" id="GO:0004386">
    <property type="term" value="F:helicase activity"/>
    <property type="evidence" value="ECO:0007669"/>
    <property type="project" value="UniProtKB-KW"/>
</dbReference>